<keyword evidence="2" id="KW-1185">Reference proteome</keyword>
<name>A0A811PY23_9POAL</name>
<dbReference type="SUPFAM" id="SSF56219">
    <property type="entry name" value="DNase I-like"/>
    <property type="match status" value="1"/>
</dbReference>
<dbReference type="InterPro" id="IPR036691">
    <property type="entry name" value="Endo/exonu/phosph_ase_sf"/>
</dbReference>
<organism evidence="1 2">
    <name type="scientific">Miscanthus lutarioriparius</name>
    <dbReference type="NCBI Taxonomy" id="422564"/>
    <lineage>
        <taxon>Eukaryota</taxon>
        <taxon>Viridiplantae</taxon>
        <taxon>Streptophyta</taxon>
        <taxon>Embryophyta</taxon>
        <taxon>Tracheophyta</taxon>
        <taxon>Spermatophyta</taxon>
        <taxon>Magnoliopsida</taxon>
        <taxon>Liliopsida</taxon>
        <taxon>Poales</taxon>
        <taxon>Poaceae</taxon>
        <taxon>PACMAD clade</taxon>
        <taxon>Panicoideae</taxon>
        <taxon>Andropogonodae</taxon>
        <taxon>Andropogoneae</taxon>
        <taxon>Saccharinae</taxon>
        <taxon>Miscanthus</taxon>
    </lineage>
</organism>
<dbReference type="EMBL" id="CAJGYO010000008">
    <property type="protein sequence ID" value="CAD6251387.1"/>
    <property type="molecule type" value="Genomic_DNA"/>
</dbReference>
<comment type="caution">
    <text evidence="1">The sequence shown here is derived from an EMBL/GenBank/DDBJ whole genome shotgun (WGS) entry which is preliminary data.</text>
</comment>
<dbReference type="OrthoDB" id="786811at2759"/>
<gene>
    <name evidence="1" type="ORF">NCGR_LOCUS35134</name>
</gene>
<dbReference type="PANTHER" id="PTHR33710:SF48">
    <property type="entry name" value="OS02G0307075 PROTEIN"/>
    <property type="match status" value="1"/>
</dbReference>
<protein>
    <recommendedName>
        <fullName evidence="3">Endonuclease/exonuclease/phosphatase domain-containing protein</fullName>
    </recommendedName>
</protein>
<proteinExistence type="predicted"/>
<dbReference type="PANTHER" id="PTHR33710">
    <property type="entry name" value="BNAC02G09200D PROTEIN"/>
    <property type="match status" value="1"/>
</dbReference>
<accession>A0A811PY23</accession>
<evidence type="ECO:0000313" key="1">
    <source>
        <dbReference type="EMBL" id="CAD6251387.1"/>
    </source>
</evidence>
<sequence length="247" mass="28378">MASNVAFLPSVGTCGGILLVAAERFFKLGQPQLTNNTVTANITMLTENKTWSMTRVYGPQSDADKVAFLQEITDVSTRVLPAWLLLGDINLILNAHEKNNARVNLPMLNRFKATIDNLELARIELRGKKYTWSNDQQSPTMTRIDYFFASADWLEMFPRTDLRVLASLGSDLSALFLQGDVIMDFYRGFRFESHWVHMPGFLDTVQETWYKTVNTQDAILRLHVKLLRTAKSLRNWRRKSLSRWKLS</sequence>
<dbReference type="AlphaFoldDB" id="A0A811PY23"/>
<evidence type="ECO:0000313" key="2">
    <source>
        <dbReference type="Proteomes" id="UP000604825"/>
    </source>
</evidence>
<evidence type="ECO:0008006" key="3">
    <source>
        <dbReference type="Google" id="ProtNLM"/>
    </source>
</evidence>
<dbReference type="Gene3D" id="3.60.10.10">
    <property type="entry name" value="Endonuclease/exonuclease/phosphatase"/>
    <property type="match status" value="1"/>
</dbReference>
<reference evidence="1" key="1">
    <citation type="submission" date="2020-10" db="EMBL/GenBank/DDBJ databases">
        <authorList>
            <person name="Han B."/>
            <person name="Lu T."/>
            <person name="Zhao Q."/>
            <person name="Huang X."/>
            <person name="Zhao Y."/>
        </authorList>
    </citation>
    <scope>NUCLEOTIDE SEQUENCE</scope>
</reference>
<dbReference type="Proteomes" id="UP000604825">
    <property type="component" value="Unassembled WGS sequence"/>
</dbReference>